<organism evidence="2 3">
    <name type="scientific">Hydnum rufescens UP504</name>
    <dbReference type="NCBI Taxonomy" id="1448309"/>
    <lineage>
        <taxon>Eukaryota</taxon>
        <taxon>Fungi</taxon>
        <taxon>Dikarya</taxon>
        <taxon>Basidiomycota</taxon>
        <taxon>Agaricomycotina</taxon>
        <taxon>Agaricomycetes</taxon>
        <taxon>Cantharellales</taxon>
        <taxon>Hydnaceae</taxon>
        <taxon>Hydnum</taxon>
    </lineage>
</organism>
<feature type="compositionally biased region" description="Low complexity" evidence="1">
    <location>
        <begin position="65"/>
        <end position="79"/>
    </location>
</feature>
<evidence type="ECO:0000313" key="3">
    <source>
        <dbReference type="Proteomes" id="UP000886523"/>
    </source>
</evidence>
<name>A0A9P6BAR1_9AGAM</name>
<comment type="caution">
    <text evidence="2">The sequence shown here is derived from an EMBL/GenBank/DDBJ whole genome shotgun (WGS) entry which is preliminary data.</text>
</comment>
<proteinExistence type="predicted"/>
<feature type="region of interest" description="Disordered" evidence="1">
    <location>
        <begin position="622"/>
        <end position="644"/>
    </location>
</feature>
<dbReference type="OrthoDB" id="2590590at2759"/>
<sequence>MNSHPRTNEAEPPAYEVLAAEEAHLPNSRFGRWRSWIEKRARERYANAPDSPYDQELQPGWGDNPGSQRPSSQSSGSEPGEYRFEEERLDLGQSPFGSRLSPGVQRERISSGHRIACSSASLHNFGSRFIPHSTSRINALLPILSDRFLLLGTDDGLSVLDLLPGSHGGQEHGSGAWNLGDSKARVIWNGDAIYQLALLEASPTDTAGVLQGVVLALVGYASGPSESRKKMVRMYKLSSLCSLVTFIVNQPESAVVDLGRPAGWSSRSSIPKGHKSTNSITRGLLSLIEGPTSPSKDKDTAHRSLPAAPRSTSFSLSRPPSIPSEAGWDLVNDAPLRWATDYIPLAPGKSRAANSDVTCFELLSSKDHNRQSSMVLAVASRSNILIYEALRSERTFRCVQELYTPFPCQNVQFVYQADSGLSSRHSFASSVRSRHFGHRRHGSAEASSKPVRVVSSTRGRRPHFGAHLQSACMRRRNALIPHRCRGRLDVNHFEHVDSGTWLPLTSLHIPPPPPPPPSGPSTQAEISRLGMVYIFTKGRRSHVIPSPLPNPLSASKPLAEFTWRSTVTNVTARTCYSADADDAPSELQLQLLGFGPQGVEVVEIPVALIQAAAHGAAASLAHLSTSPGGKGKERELPDPPPLDPLRAQVDLGGDTAFLCVGGHWHDYEGPWGRSRGRTSSISSAIPEERVVIEVGFMLAPRED</sequence>
<feature type="region of interest" description="Disordered" evidence="1">
    <location>
        <begin position="45"/>
        <end position="83"/>
    </location>
</feature>
<protein>
    <submittedName>
        <fullName evidence="2">Uncharacterized protein</fullName>
    </submittedName>
</protein>
<evidence type="ECO:0000256" key="1">
    <source>
        <dbReference type="SAM" id="MobiDB-lite"/>
    </source>
</evidence>
<accession>A0A9P6BAR1</accession>
<feature type="compositionally biased region" description="Basic residues" evidence="1">
    <location>
        <begin position="432"/>
        <end position="441"/>
    </location>
</feature>
<gene>
    <name evidence="2" type="ORF">BS47DRAFT_1481120</name>
</gene>
<keyword evidence="3" id="KW-1185">Reference proteome</keyword>
<feature type="region of interest" description="Disordered" evidence="1">
    <location>
        <begin position="287"/>
        <end position="321"/>
    </location>
</feature>
<dbReference type="AlphaFoldDB" id="A0A9P6BAR1"/>
<feature type="region of interest" description="Disordered" evidence="1">
    <location>
        <begin position="432"/>
        <end position="458"/>
    </location>
</feature>
<reference evidence="2" key="1">
    <citation type="journal article" date="2020" name="Nat. Commun.">
        <title>Large-scale genome sequencing of mycorrhizal fungi provides insights into the early evolution of symbiotic traits.</title>
        <authorList>
            <person name="Miyauchi S."/>
            <person name="Kiss E."/>
            <person name="Kuo A."/>
            <person name="Drula E."/>
            <person name="Kohler A."/>
            <person name="Sanchez-Garcia M."/>
            <person name="Morin E."/>
            <person name="Andreopoulos B."/>
            <person name="Barry K.W."/>
            <person name="Bonito G."/>
            <person name="Buee M."/>
            <person name="Carver A."/>
            <person name="Chen C."/>
            <person name="Cichocki N."/>
            <person name="Clum A."/>
            <person name="Culley D."/>
            <person name="Crous P.W."/>
            <person name="Fauchery L."/>
            <person name="Girlanda M."/>
            <person name="Hayes R.D."/>
            <person name="Keri Z."/>
            <person name="LaButti K."/>
            <person name="Lipzen A."/>
            <person name="Lombard V."/>
            <person name="Magnuson J."/>
            <person name="Maillard F."/>
            <person name="Murat C."/>
            <person name="Nolan M."/>
            <person name="Ohm R.A."/>
            <person name="Pangilinan J."/>
            <person name="Pereira M.F."/>
            <person name="Perotto S."/>
            <person name="Peter M."/>
            <person name="Pfister S."/>
            <person name="Riley R."/>
            <person name="Sitrit Y."/>
            <person name="Stielow J.B."/>
            <person name="Szollosi G."/>
            <person name="Zifcakova L."/>
            <person name="Stursova M."/>
            <person name="Spatafora J.W."/>
            <person name="Tedersoo L."/>
            <person name="Vaario L.M."/>
            <person name="Yamada A."/>
            <person name="Yan M."/>
            <person name="Wang P."/>
            <person name="Xu J."/>
            <person name="Bruns T."/>
            <person name="Baldrian P."/>
            <person name="Vilgalys R."/>
            <person name="Dunand C."/>
            <person name="Henrissat B."/>
            <person name="Grigoriev I.V."/>
            <person name="Hibbett D."/>
            <person name="Nagy L.G."/>
            <person name="Martin F.M."/>
        </authorList>
    </citation>
    <scope>NUCLEOTIDE SEQUENCE</scope>
    <source>
        <strain evidence="2">UP504</strain>
    </source>
</reference>
<dbReference type="EMBL" id="MU128910">
    <property type="protein sequence ID" value="KAF9520721.1"/>
    <property type="molecule type" value="Genomic_DNA"/>
</dbReference>
<dbReference type="Proteomes" id="UP000886523">
    <property type="component" value="Unassembled WGS sequence"/>
</dbReference>
<evidence type="ECO:0000313" key="2">
    <source>
        <dbReference type="EMBL" id="KAF9520721.1"/>
    </source>
</evidence>